<keyword evidence="4" id="KW-0804">Transcription</keyword>
<evidence type="ECO:0000313" key="6">
    <source>
        <dbReference type="EMBL" id="HJA70976.1"/>
    </source>
</evidence>
<evidence type="ECO:0000256" key="4">
    <source>
        <dbReference type="ARBA" id="ARBA00023163"/>
    </source>
</evidence>
<dbReference type="AlphaFoldDB" id="A0A9D2KPG1"/>
<evidence type="ECO:0000256" key="3">
    <source>
        <dbReference type="ARBA" id="ARBA00023015"/>
    </source>
</evidence>
<accession>A0A9D2KPG1</accession>
<evidence type="ECO:0000256" key="2">
    <source>
        <dbReference type="ARBA" id="ARBA00022840"/>
    </source>
</evidence>
<dbReference type="Pfam" id="PF02954">
    <property type="entry name" value="HTH_8"/>
    <property type="match status" value="1"/>
</dbReference>
<dbReference type="EMBL" id="DWZA01000049">
    <property type="protein sequence ID" value="HJA70976.1"/>
    <property type="molecule type" value="Genomic_DNA"/>
</dbReference>
<dbReference type="PANTHER" id="PTHR32071">
    <property type="entry name" value="TRANSCRIPTIONAL REGULATORY PROTEIN"/>
    <property type="match status" value="1"/>
</dbReference>
<comment type="caution">
    <text evidence="6">The sequence shown here is derived from an EMBL/GenBank/DDBJ whole genome shotgun (WGS) entry which is preliminary data.</text>
</comment>
<dbReference type="InterPro" id="IPR002078">
    <property type="entry name" value="Sigma_54_int"/>
</dbReference>
<keyword evidence="3" id="KW-0805">Transcription regulation</keyword>
<dbReference type="SMART" id="SM00382">
    <property type="entry name" value="AAA"/>
    <property type="match status" value="1"/>
</dbReference>
<dbReference type="GO" id="GO:0006355">
    <property type="term" value="P:regulation of DNA-templated transcription"/>
    <property type="evidence" value="ECO:0007669"/>
    <property type="project" value="InterPro"/>
</dbReference>
<dbReference type="CDD" id="cd00009">
    <property type="entry name" value="AAA"/>
    <property type="match status" value="1"/>
</dbReference>
<dbReference type="PROSITE" id="PS00675">
    <property type="entry name" value="SIGMA54_INTERACT_1"/>
    <property type="match status" value="1"/>
</dbReference>
<sequence>MKTSVLREIQETVIKYADIMSKIAGVDVEVVDENLFRVAGTGMFRSQVSQDMSGEAYVYRHVLATGRPQVIYSPGEAAMCQNCPKKGKCGEEIEISMPIRLETKIIGVIGLVGSTPLQKKMILDDERTYLELIDQITDFITSKAAEVLESQKREALTAALECTMNRMEQGILLIGETNVITMANEAAAKQLNLTRLEGLGIQLEDTGDSIINQTEYRMKVNGHSYVVMGKLYHLEQARGGYGEIFVFNEKKDFHNKVYSMTATLNVGEMIGSSRKTQELKAEIQKIADSTSTVLITGESGTGKEMVATSIWKAGSRSDRKFIALNCAAIPEPLLESELFGYVKGAFTGADPNGRIGKFELANHGIIFLDEIGDMPLYLQAKLLRVLQERKIIRIGSNQVIPIDVRVIAATNKDLKKMIADNKFREDLYYRLNVIPLSIAPLRERKEDIEDLTWFFAARYAGLFGKKFEGIEDKTMEALKNHKWYGNVRELENTLEFMVNMIEQDGILTMNTLPRDFFTEDEEEQEEKEGGAFQMKISSEKDIIPLKDLEKKAIREALDFYGDDTKGKKDAAKALGIGLATLYRKLEE</sequence>
<reference evidence="6" key="2">
    <citation type="submission" date="2021-04" db="EMBL/GenBank/DDBJ databases">
        <authorList>
            <person name="Gilroy R."/>
        </authorList>
    </citation>
    <scope>NUCLEOTIDE SEQUENCE</scope>
    <source>
        <strain evidence="6">CHK178-16964</strain>
    </source>
</reference>
<gene>
    <name evidence="6" type="ORF">IAA07_05255</name>
</gene>
<evidence type="ECO:0000259" key="5">
    <source>
        <dbReference type="PROSITE" id="PS50045"/>
    </source>
</evidence>
<dbReference type="Pfam" id="PF25601">
    <property type="entry name" value="AAA_lid_14"/>
    <property type="match status" value="1"/>
</dbReference>
<dbReference type="InterPro" id="IPR058031">
    <property type="entry name" value="AAA_lid_NorR"/>
</dbReference>
<protein>
    <submittedName>
        <fullName evidence="6">Sigma 54-interacting transcriptional regulator</fullName>
    </submittedName>
</protein>
<dbReference type="SUPFAM" id="SSF46689">
    <property type="entry name" value="Homeodomain-like"/>
    <property type="match status" value="1"/>
</dbReference>
<evidence type="ECO:0000256" key="1">
    <source>
        <dbReference type="ARBA" id="ARBA00022741"/>
    </source>
</evidence>
<dbReference type="Gene3D" id="3.40.50.300">
    <property type="entry name" value="P-loop containing nucleotide triphosphate hydrolases"/>
    <property type="match status" value="1"/>
</dbReference>
<dbReference type="PROSITE" id="PS50045">
    <property type="entry name" value="SIGMA54_INTERACT_4"/>
    <property type="match status" value="1"/>
</dbReference>
<dbReference type="InterPro" id="IPR002197">
    <property type="entry name" value="HTH_Fis"/>
</dbReference>
<dbReference type="InterPro" id="IPR009057">
    <property type="entry name" value="Homeodomain-like_sf"/>
</dbReference>
<dbReference type="InterPro" id="IPR025662">
    <property type="entry name" value="Sigma_54_int_dom_ATP-bd_1"/>
</dbReference>
<dbReference type="InterPro" id="IPR027417">
    <property type="entry name" value="P-loop_NTPase"/>
</dbReference>
<dbReference type="Proteomes" id="UP000823900">
    <property type="component" value="Unassembled WGS sequence"/>
</dbReference>
<dbReference type="GO" id="GO:0043565">
    <property type="term" value="F:sequence-specific DNA binding"/>
    <property type="evidence" value="ECO:0007669"/>
    <property type="project" value="InterPro"/>
</dbReference>
<name>A0A9D2KPG1_9FIRM</name>
<dbReference type="Gene3D" id="1.10.8.60">
    <property type="match status" value="1"/>
</dbReference>
<dbReference type="Pfam" id="PF00158">
    <property type="entry name" value="Sigma54_activat"/>
    <property type="match status" value="1"/>
</dbReference>
<keyword evidence="1" id="KW-0547">Nucleotide-binding</keyword>
<dbReference type="GO" id="GO:0005524">
    <property type="term" value="F:ATP binding"/>
    <property type="evidence" value="ECO:0007669"/>
    <property type="project" value="UniProtKB-KW"/>
</dbReference>
<reference evidence="6" key="1">
    <citation type="journal article" date="2021" name="PeerJ">
        <title>Extensive microbial diversity within the chicken gut microbiome revealed by metagenomics and culture.</title>
        <authorList>
            <person name="Gilroy R."/>
            <person name="Ravi A."/>
            <person name="Getino M."/>
            <person name="Pursley I."/>
            <person name="Horton D.L."/>
            <person name="Alikhan N.F."/>
            <person name="Baker D."/>
            <person name="Gharbi K."/>
            <person name="Hall N."/>
            <person name="Watson M."/>
            <person name="Adriaenssens E.M."/>
            <person name="Foster-Nyarko E."/>
            <person name="Jarju S."/>
            <person name="Secka A."/>
            <person name="Antonio M."/>
            <person name="Oren A."/>
            <person name="Chaudhuri R.R."/>
            <person name="La Ragione R."/>
            <person name="Hildebrand F."/>
            <person name="Pallen M.J."/>
        </authorList>
    </citation>
    <scope>NUCLEOTIDE SEQUENCE</scope>
    <source>
        <strain evidence="6">CHK178-16964</strain>
    </source>
</reference>
<evidence type="ECO:0000313" key="7">
    <source>
        <dbReference type="Proteomes" id="UP000823900"/>
    </source>
</evidence>
<dbReference type="InterPro" id="IPR003593">
    <property type="entry name" value="AAA+_ATPase"/>
</dbReference>
<proteinExistence type="predicted"/>
<dbReference type="SUPFAM" id="SSF52540">
    <property type="entry name" value="P-loop containing nucleoside triphosphate hydrolases"/>
    <property type="match status" value="1"/>
</dbReference>
<dbReference type="Gene3D" id="1.10.10.60">
    <property type="entry name" value="Homeodomain-like"/>
    <property type="match status" value="1"/>
</dbReference>
<keyword evidence="2" id="KW-0067">ATP-binding</keyword>
<dbReference type="FunFam" id="3.40.50.300:FF:000006">
    <property type="entry name" value="DNA-binding transcriptional regulator NtrC"/>
    <property type="match status" value="1"/>
</dbReference>
<organism evidence="6 7">
    <name type="scientific">Candidatus Lachnoclostridium stercoravium</name>
    <dbReference type="NCBI Taxonomy" id="2838633"/>
    <lineage>
        <taxon>Bacteria</taxon>
        <taxon>Bacillati</taxon>
        <taxon>Bacillota</taxon>
        <taxon>Clostridia</taxon>
        <taxon>Lachnospirales</taxon>
        <taxon>Lachnospiraceae</taxon>
    </lineage>
</organism>
<dbReference type="PANTHER" id="PTHR32071:SF57">
    <property type="entry name" value="C4-DICARBOXYLATE TRANSPORT TRANSCRIPTIONAL REGULATORY PROTEIN DCTD"/>
    <property type="match status" value="1"/>
</dbReference>
<feature type="domain" description="Sigma-54 factor interaction" evidence="5">
    <location>
        <begin position="269"/>
        <end position="499"/>
    </location>
</feature>